<organism evidence="3 4">
    <name type="scientific">Pleomorphomonas carboxyditropha</name>
    <dbReference type="NCBI Taxonomy" id="2023338"/>
    <lineage>
        <taxon>Bacteria</taxon>
        <taxon>Pseudomonadati</taxon>
        <taxon>Pseudomonadota</taxon>
        <taxon>Alphaproteobacteria</taxon>
        <taxon>Hyphomicrobiales</taxon>
        <taxon>Pleomorphomonadaceae</taxon>
        <taxon>Pleomorphomonas</taxon>
    </lineage>
</organism>
<keyword evidence="4" id="KW-1185">Reference proteome</keyword>
<evidence type="ECO:0000313" key="4">
    <source>
        <dbReference type="Proteomes" id="UP000231070"/>
    </source>
</evidence>
<evidence type="ECO:0000256" key="1">
    <source>
        <dbReference type="ARBA" id="ARBA00006226"/>
    </source>
</evidence>
<dbReference type="Pfam" id="PF05016">
    <property type="entry name" value="ParE_toxin"/>
    <property type="match status" value="1"/>
</dbReference>
<dbReference type="InterPro" id="IPR035093">
    <property type="entry name" value="RelE/ParE_toxin_dom_sf"/>
</dbReference>
<dbReference type="EMBL" id="NQVN01000001">
    <property type="protein sequence ID" value="PIP00608.1"/>
    <property type="molecule type" value="Genomic_DNA"/>
</dbReference>
<keyword evidence="2" id="KW-1277">Toxin-antitoxin system</keyword>
<comment type="similarity">
    <text evidence="1">Belongs to the RelE toxin family.</text>
</comment>
<name>A0A2G9X0W5_9HYPH</name>
<dbReference type="Proteomes" id="UP000231070">
    <property type="component" value="Unassembled WGS sequence"/>
</dbReference>
<gene>
    <name evidence="3" type="ORF">CJ014_00435</name>
</gene>
<evidence type="ECO:0000256" key="2">
    <source>
        <dbReference type="ARBA" id="ARBA00022649"/>
    </source>
</evidence>
<dbReference type="Gene3D" id="3.30.2310.20">
    <property type="entry name" value="RelE-like"/>
    <property type="match status" value="1"/>
</dbReference>
<comment type="caution">
    <text evidence="3">The sequence shown here is derived from an EMBL/GenBank/DDBJ whole genome shotgun (WGS) entry which is preliminary data.</text>
</comment>
<evidence type="ECO:0000313" key="3">
    <source>
        <dbReference type="EMBL" id="PIP00608.1"/>
    </source>
</evidence>
<protein>
    <submittedName>
        <fullName evidence="3">Plasmid stabilization protein</fullName>
    </submittedName>
</protein>
<dbReference type="OrthoDB" id="8369899at2"/>
<dbReference type="InterPro" id="IPR007712">
    <property type="entry name" value="RelE/ParE_toxin"/>
</dbReference>
<accession>A0A2G9X0W5</accession>
<dbReference type="InterPro" id="IPR051803">
    <property type="entry name" value="TA_system_RelE-like_toxin"/>
</dbReference>
<proteinExistence type="inferred from homology"/>
<sequence>MKVILTDQALGDLIAIGRYIQQDNPARAVTFIAELEEKCVQIGRAPQAFPLIPGREASGIRRRVYSNYLIFYRVRDNTVDVLHVLNGAMDYEPILFPDA</sequence>
<dbReference type="PANTHER" id="PTHR33755:SF6">
    <property type="entry name" value="PLASMID STABILIZATION SYSTEM PROTEIN"/>
    <property type="match status" value="1"/>
</dbReference>
<dbReference type="AlphaFoldDB" id="A0A2G9X0W5"/>
<dbReference type="PANTHER" id="PTHR33755">
    <property type="entry name" value="TOXIN PARE1-RELATED"/>
    <property type="match status" value="1"/>
</dbReference>
<reference evidence="3 4" key="1">
    <citation type="submission" date="2017-08" db="EMBL/GenBank/DDBJ databases">
        <title>Pleomorphomonas carboxidotrophicus sp. nov., a new mesophilic hydrogenogenic carboxidotroph.</title>
        <authorList>
            <person name="Esquivel-Elizondo S."/>
            <person name="Krajmalnik-Brown R."/>
            <person name="Maldonado J."/>
        </authorList>
    </citation>
    <scope>NUCLEOTIDE SEQUENCE [LARGE SCALE GENOMIC DNA]</scope>
    <source>
        <strain evidence="3 4">SVCO-16</strain>
    </source>
</reference>